<dbReference type="SUPFAM" id="SSF81383">
    <property type="entry name" value="F-box domain"/>
    <property type="match status" value="1"/>
</dbReference>
<name>A0A5C2S655_9APHY</name>
<sequence length="514" mass="57358">MLLVAYSEFLTRLFLDVWSTFRDILSHTEGISLYDRLRTASVTLGAIPEPPLPFLPLELEYMILEHLQYDRRTLQTCSLVCKDWQPTAHSYLFRELYASGKEKLETLPWLLSSAPDIRWNVQSLVLSGARLDADSFISLRALMKLIANLPNLCELEVADIPFSIDPGVVDMPHRQSLHYLRLAASHCKKDNFFCLMNIISLFSSIIKVELSAEDDVRNPMQEALPPPEQLVQEGLIPSGGPVEIHALEALEIEPHWLPILYASLRALGALSSTMPGIELSLSYDIISYDHALSIDDENELHMLITGYGTFLRQLGPSLRRLSFYYFYPIVYGHTYFTGRWDVLGLSACTNLEHLTLDLSTPTSYFDSEAADTMSIAFSAYLEILCLVPSARLRGVGLGVAVADMKNDPVFRMDWGRLEDALLRLPALQIFMLEVFFLISKYSLQPFSSRLSGLGSKLIFKISAMAPGHEIGDGDHDEDGHGAGQGGPAAAVNEVGASNIAIYDDRNEDHVNVLD</sequence>
<protein>
    <recommendedName>
        <fullName evidence="3">F-box domain-containing protein</fullName>
    </recommendedName>
</protein>
<proteinExistence type="predicted"/>
<dbReference type="InterPro" id="IPR036047">
    <property type="entry name" value="F-box-like_dom_sf"/>
</dbReference>
<evidence type="ECO:0008006" key="3">
    <source>
        <dbReference type="Google" id="ProtNLM"/>
    </source>
</evidence>
<dbReference type="OrthoDB" id="2758403at2759"/>
<organism evidence="1 2">
    <name type="scientific">Lentinus tigrinus ALCF2SS1-6</name>
    <dbReference type="NCBI Taxonomy" id="1328759"/>
    <lineage>
        <taxon>Eukaryota</taxon>
        <taxon>Fungi</taxon>
        <taxon>Dikarya</taxon>
        <taxon>Basidiomycota</taxon>
        <taxon>Agaricomycotina</taxon>
        <taxon>Agaricomycetes</taxon>
        <taxon>Polyporales</taxon>
        <taxon>Polyporaceae</taxon>
        <taxon>Lentinus</taxon>
    </lineage>
</organism>
<reference evidence="1" key="1">
    <citation type="journal article" date="2018" name="Genome Biol. Evol.">
        <title>Genomics and development of Lentinus tigrinus, a white-rot wood-decaying mushroom with dimorphic fruiting bodies.</title>
        <authorList>
            <person name="Wu B."/>
            <person name="Xu Z."/>
            <person name="Knudson A."/>
            <person name="Carlson A."/>
            <person name="Chen N."/>
            <person name="Kovaka S."/>
            <person name="LaButti K."/>
            <person name="Lipzen A."/>
            <person name="Pennachio C."/>
            <person name="Riley R."/>
            <person name="Schakwitz W."/>
            <person name="Umezawa K."/>
            <person name="Ohm R.A."/>
            <person name="Grigoriev I.V."/>
            <person name="Nagy L.G."/>
            <person name="Gibbons J."/>
            <person name="Hibbett D."/>
        </authorList>
    </citation>
    <scope>NUCLEOTIDE SEQUENCE [LARGE SCALE GENOMIC DNA]</scope>
    <source>
        <strain evidence="1">ALCF2SS1-6</strain>
    </source>
</reference>
<gene>
    <name evidence="1" type="ORF">L227DRAFT_654219</name>
</gene>
<dbReference type="AlphaFoldDB" id="A0A5C2S655"/>
<evidence type="ECO:0000313" key="1">
    <source>
        <dbReference type="EMBL" id="RPD59212.1"/>
    </source>
</evidence>
<dbReference type="EMBL" id="ML122271">
    <property type="protein sequence ID" value="RPD59212.1"/>
    <property type="molecule type" value="Genomic_DNA"/>
</dbReference>
<accession>A0A5C2S655</accession>
<keyword evidence="2" id="KW-1185">Reference proteome</keyword>
<evidence type="ECO:0000313" key="2">
    <source>
        <dbReference type="Proteomes" id="UP000313359"/>
    </source>
</evidence>
<dbReference type="Proteomes" id="UP000313359">
    <property type="component" value="Unassembled WGS sequence"/>
</dbReference>